<dbReference type="STRING" id="34475.A0A4Y9Z5V7"/>
<gene>
    <name evidence="1" type="ORF">EVJ58_g171</name>
</gene>
<dbReference type="Proteomes" id="UP000298390">
    <property type="component" value="Unassembled WGS sequence"/>
</dbReference>
<accession>A0A4Y9Z5V7</accession>
<proteinExistence type="predicted"/>
<organism evidence="1 2">
    <name type="scientific">Rhodofomes roseus</name>
    <dbReference type="NCBI Taxonomy" id="34475"/>
    <lineage>
        <taxon>Eukaryota</taxon>
        <taxon>Fungi</taxon>
        <taxon>Dikarya</taxon>
        <taxon>Basidiomycota</taxon>
        <taxon>Agaricomycotina</taxon>
        <taxon>Agaricomycetes</taxon>
        <taxon>Polyporales</taxon>
        <taxon>Rhodofomes</taxon>
    </lineage>
</organism>
<protein>
    <submittedName>
        <fullName evidence="1">Uncharacterized protein</fullName>
    </submittedName>
</protein>
<reference evidence="1 2" key="1">
    <citation type="submission" date="2019-01" db="EMBL/GenBank/DDBJ databases">
        <title>Genome sequencing of the rare red list fungi Fomitopsis rosea.</title>
        <authorList>
            <person name="Buettner E."/>
            <person name="Kellner H."/>
        </authorList>
    </citation>
    <scope>NUCLEOTIDE SEQUENCE [LARGE SCALE GENOMIC DNA]</scope>
    <source>
        <strain evidence="1 2">DSM 105464</strain>
    </source>
</reference>
<evidence type="ECO:0000313" key="2">
    <source>
        <dbReference type="Proteomes" id="UP000298390"/>
    </source>
</evidence>
<evidence type="ECO:0000313" key="1">
    <source>
        <dbReference type="EMBL" id="TFY69854.1"/>
    </source>
</evidence>
<comment type="caution">
    <text evidence="1">The sequence shown here is derived from an EMBL/GenBank/DDBJ whole genome shotgun (WGS) entry which is preliminary data.</text>
</comment>
<name>A0A4Y9Z5V7_9APHY</name>
<dbReference type="EMBL" id="SEKV01000004">
    <property type="protein sequence ID" value="TFY69854.1"/>
    <property type="molecule type" value="Genomic_DNA"/>
</dbReference>
<dbReference type="AlphaFoldDB" id="A0A4Y9Z5V7"/>
<sequence>MQRPKRTLESSHDELDMKLELLQQLCLQDAADLQAPDNPHHRNRTSYLDERWIQAEYGWAMESAATSTVSFLDEAFTPSSPPIASPTTLAGELELELAASVASEDFNLRVFPSLPSSVPERTSSPAPANDDVLLYLYIYIYLYLYVHVDLNDLISRVLRV</sequence>